<dbReference type="OrthoDB" id="10564480at2759"/>
<accession>A0A0C9ZJ83</accession>
<organism evidence="2 3">
    <name type="scientific">Pisolithus microcarpus 441</name>
    <dbReference type="NCBI Taxonomy" id="765257"/>
    <lineage>
        <taxon>Eukaryota</taxon>
        <taxon>Fungi</taxon>
        <taxon>Dikarya</taxon>
        <taxon>Basidiomycota</taxon>
        <taxon>Agaricomycotina</taxon>
        <taxon>Agaricomycetes</taxon>
        <taxon>Agaricomycetidae</taxon>
        <taxon>Boletales</taxon>
        <taxon>Sclerodermatineae</taxon>
        <taxon>Pisolithaceae</taxon>
        <taxon>Pisolithus</taxon>
    </lineage>
</organism>
<sequence>MHSLPTLHPISTLRLRVLILISRHYHSCGSFCMEQTGKTTSRNCFHSPDRMTDETNLHNHQEEL</sequence>
<feature type="region of interest" description="Disordered" evidence="1">
    <location>
        <begin position="44"/>
        <end position="64"/>
    </location>
</feature>
<proteinExistence type="predicted"/>
<keyword evidence="3" id="KW-1185">Reference proteome</keyword>
<dbReference type="Proteomes" id="UP000054018">
    <property type="component" value="Unassembled WGS sequence"/>
</dbReference>
<dbReference type="HOGENOM" id="CLU_2868578_0_0_1"/>
<reference evidence="2 3" key="1">
    <citation type="submission" date="2014-04" db="EMBL/GenBank/DDBJ databases">
        <authorList>
            <consortium name="DOE Joint Genome Institute"/>
            <person name="Kuo A."/>
            <person name="Kohler A."/>
            <person name="Costa M.D."/>
            <person name="Nagy L.G."/>
            <person name="Floudas D."/>
            <person name="Copeland A."/>
            <person name="Barry K.W."/>
            <person name="Cichocki N."/>
            <person name="Veneault-Fourrey C."/>
            <person name="LaButti K."/>
            <person name="Lindquist E.A."/>
            <person name="Lipzen A."/>
            <person name="Lundell T."/>
            <person name="Morin E."/>
            <person name="Murat C."/>
            <person name="Sun H."/>
            <person name="Tunlid A."/>
            <person name="Henrissat B."/>
            <person name="Grigoriev I.V."/>
            <person name="Hibbett D.S."/>
            <person name="Martin F."/>
            <person name="Nordberg H.P."/>
            <person name="Cantor M.N."/>
            <person name="Hua S.X."/>
        </authorList>
    </citation>
    <scope>NUCLEOTIDE SEQUENCE [LARGE SCALE GENOMIC DNA]</scope>
    <source>
        <strain evidence="2 3">441</strain>
    </source>
</reference>
<evidence type="ECO:0000313" key="3">
    <source>
        <dbReference type="Proteomes" id="UP000054018"/>
    </source>
</evidence>
<name>A0A0C9ZJ83_9AGAM</name>
<evidence type="ECO:0000256" key="1">
    <source>
        <dbReference type="SAM" id="MobiDB-lite"/>
    </source>
</evidence>
<protein>
    <submittedName>
        <fullName evidence="2">Uncharacterized protein</fullName>
    </submittedName>
</protein>
<dbReference type="AlphaFoldDB" id="A0A0C9ZJ83"/>
<gene>
    <name evidence="2" type="ORF">PISMIDRAFT_616729</name>
</gene>
<feature type="compositionally biased region" description="Basic and acidic residues" evidence="1">
    <location>
        <begin position="47"/>
        <end position="64"/>
    </location>
</feature>
<dbReference type="EMBL" id="KN833774">
    <property type="protein sequence ID" value="KIK19993.1"/>
    <property type="molecule type" value="Genomic_DNA"/>
</dbReference>
<evidence type="ECO:0000313" key="2">
    <source>
        <dbReference type="EMBL" id="KIK19993.1"/>
    </source>
</evidence>
<reference evidence="3" key="2">
    <citation type="submission" date="2015-01" db="EMBL/GenBank/DDBJ databases">
        <title>Evolutionary Origins and Diversification of the Mycorrhizal Mutualists.</title>
        <authorList>
            <consortium name="DOE Joint Genome Institute"/>
            <consortium name="Mycorrhizal Genomics Consortium"/>
            <person name="Kohler A."/>
            <person name="Kuo A."/>
            <person name="Nagy L.G."/>
            <person name="Floudas D."/>
            <person name="Copeland A."/>
            <person name="Barry K.W."/>
            <person name="Cichocki N."/>
            <person name="Veneault-Fourrey C."/>
            <person name="LaButti K."/>
            <person name="Lindquist E.A."/>
            <person name="Lipzen A."/>
            <person name="Lundell T."/>
            <person name="Morin E."/>
            <person name="Murat C."/>
            <person name="Riley R."/>
            <person name="Ohm R."/>
            <person name="Sun H."/>
            <person name="Tunlid A."/>
            <person name="Henrissat B."/>
            <person name="Grigoriev I.V."/>
            <person name="Hibbett D.S."/>
            <person name="Martin F."/>
        </authorList>
    </citation>
    <scope>NUCLEOTIDE SEQUENCE [LARGE SCALE GENOMIC DNA]</scope>
    <source>
        <strain evidence="3">441</strain>
    </source>
</reference>